<feature type="region of interest" description="Disordered" evidence="2">
    <location>
        <begin position="701"/>
        <end position="726"/>
    </location>
</feature>
<feature type="region of interest" description="Disordered" evidence="2">
    <location>
        <begin position="354"/>
        <end position="388"/>
    </location>
</feature>
<dbReference type="EMBL" id="JXXN02000090">
    <property type="protein sequence ID" value="THD28714.1"/>
    <property type="molecule type" value="Genomic_DNA"/>
</dbReference>
<evidence type="ECO:0000256" key="2">
    <source>
        <dbReference type="SAM" id="MobiDB-lite"/>
    </source>
</evidence>
<evidence type="ECO:0000256" key="1">
    <source>
        <dbReference type="SAM" id="Coils"/>
    </source>
</evidence>
<protein>
    <submittedName>
        <fullName evidence="3">Uncharacterized protein</fullName>
    </submittedName>
</protein>
<gene>
    <name evidence="3" type="ORF">D915_000453</name>
</gene>
<organism evidence="3 4">
    <name type="scientific">Fasciola hepatica</name>
    <name type="common">Liver fluke</name>
    <dbReference type="NCBI Taxonomy" id="6192"/>
    <lineage>
        <taxon>Eukaryota</taxon>
        <taxon>Metazoa</taxon>
        <taxon>Spiralia</taxon>
        <taxon>Lophotrochozoa</taxon>
        <taxon>Platyhelminthes</taxon>
        <taxon>Trematoda</taxon>
        <taxon>Digenea</taxon>
        <taxon>Plagiorchiida</taxon>
        <taxon>Echinostomata</taxon>
        <taxon>Echinostomatoidea</taxon>
        <taxon>Fasciolidae</taxon>
        <taxon>Fasciola</taxon>
    </lineage>
</organism>
<reference evidence="3" key="1">
    <citation type="submission" date="2019-03" db="EMBL/GenBank/DDBJ databases">
        <title>Improved annotation for the trematode Fasciola hepatica.</title>
        <authorList>
            <person name="Choi Y.-J."/>
            <person name="Martin J."/>
            <person name="Mitreva M."/>
        </authorList>
    </citation>
    <scope>NUCLEOTIDE SEQUENCE [LARGE SCALE GENOMIC DNA]</scope>
</reference>
<feature type="region of interest" description="Disordered" evidence="2">
    <location>
        <begin position="1"/>
        <end position="20"/>
    </location>
</feature>
<feature type="compositionally biased region" description="Polar residues" evidence="2">
    <location>
        <begin position="712"/>
        <end position="726"/>
    </location>
</feature>
<proteinExistence type="predicted"/>
<feature type="compositionally biased region" description="Basic and acidic residues" evidence="2">
    <location>
        <begin position="1"/>
        <end position="16"/>
    </location>
</feature>
<keyword evidence="1" id="KW-0175">Coiled coil</keyword>
<dbReference type="Proteomes" id="UP000230066">
    <property type="component" value="Unassembled WGS sequence"/>
</dbReference>
<feature type="coiled-coil region" evidence="1">
    <location>
        <begin position="651"/>
        <end position="678"/>
    </location>
</feature>
<keyword evidence="4" id="KW-1185">Reference proteome</keyword>
<sequence>MQPERRFKPNWDHVDKNTNQPKADLSVTENQVSLFRYVHMNDEYDTQIFTFLLLPHLLCGLLDEAESSLFAYAQNLWTVRFQRGETHLGVFLELKTANCLSLNEDHSTRTAPHHLSDQIQCCTVSLDFQFTLKNREHFSRNEIFGRKGSVFYRGQPRHGRKKFVELVTLSSKRHIFDDGLCVIELELKNPNVLYNLWLSMCADPTLSNHYDRNIPHSSSVISLMRLDGSLTPIAKCLHFESERFFYAESQWYLTLDLETTQASSSVCGSHSERNLTTLHEPEIVVLAEMSLVMEVRKSTESKSRTGVQPKKCHTVSSRVKCIATLPGGCVTKLMEFSIGSQGWPTQAYRVRFRTGSKEETDGGTTQENKNQLSTPGQSAIPKSTTDLQSAGSGSPVALLLACASSPINVKLQMVSFTNLSFVEVSLLPATVRSAPAYLSDPFKLPWLLQTSDSGKLLRLKFQSVPVPVQWKNTKIARSPQTRKDMANPGAPNVVYLVGCRIRIHPLTPQLHAYVFPVGPELVELLRFTSDRSNANKPLPGDNVSDEWFKSTVIGSKLACKTVDSDYSPTETTRMDALRSSPADRSFQWMAVEQENSCEVAMNVTVVEASDKNTGLLNPMNGTILIEIEWVYHHVILTDRFHLADLISARQFHQMRYELNRLRKERDELERQLMSREMGLIQIDPMTCQGPRSMVPLESVPALRSSTEDDRSSLPSRSSAHGASSYYSRDQFMPIEQRVVKRRSHFQVQHREPRGSPHSYYRDSYGSHLDTIGRSEEHVGFVRGPPRYSFDNDSNVEEQTTMDNCSASRSSVNSDHVISRLPDRRKQFGRSKMTWKTYECSRVQSLAEPFPVHSSVPTGSAYWQRPPSRRVQQICSGGAKSATSSSGCSPRSFFQNYDDNAFFE</sequence>
<comment type="caution">
    <text evidence="3">The sequence shown here is derived from an EMBL/GenBank/DDBJ whole genome shotgun (WGS) entry which is preliminary data.</text>
</comment>
<name>A0A4E0RRN4_FASHE</name>
<dbReference type="AlphaFoldDB" id="A0A4E0RRN4"/>
<evidence type="ECO:0000313" key="3">
    <source>
        <dbReference type="EMBL" id="THD28714.1"/>
    </source>
</evidence>
<feature type="compositionally biased region" description="Polar residues" evidence="2">
    <location>
        <begin position="362"/>
        <end position="388"/>
    </location>
</feature>
<accession>A0A4E0RRN4</accession>
<evidence type="ECO:0000313" key="4">
    <source>
        <dbReference type="Proteomes" id="UP000230066"/>
    </source>
</evidence>